<evidence type="ECO:0000256" key="5">
    <source>
        <dbReference type="PROSITE-ProRule" id="PRU01371"/>
    </source>
</evidence>
<protein>
    <submittedName>
        <fullName evidence="8">Zinc-finger_of_a_C2HC-type</fullName>
    </submittedName>
</protein>
<sequence>MAAGTRDRARLHSDGGFDGRLLLSEQTKLLLESTPADINFIHFLKLRLSAQQRATAQRNYWQRVQREGTDSMSASMARSQSQGGIRAPAGSISTASVGRRNWRTAGSVEDASVITYDAEPTATTLSALSKADALMWAAPHGSALPWTAHSPTFEDMPAAVSVRRGAPAPEATELVVVSAADPSEDGENSQRRISCPLPEEDVYAVAPFVTTYNSAAAVAVIDERPAMACGKPQVPVDVDEMKDVPLEPCPHCGRTFALGRLQRHVTTCERHKDAILKVRSDEKSRGVLSVIKKQDRTAGGGGAAASTTKAAGAAPGGPRRRSSEAAPKPEKWRKQSAQLRNAMAGGSVVVDDDRVPCPSCGRRFSDDVMERHIPICKSRSSRVA</sequence>
<keyword evidence="3 5" id="KW-0863">Zinc-finger</keyword>
<accession>A0A3P3ZBE0</accession>
<evidence type="ECO:0000313" key="8">
    <source>
        <dbReference type="EMBL" id="SYZ67549.1"/>
    </source>
</evidence>
<evidence type="ECO:0000256" key="1">
    <source>
        <dbReference type="ARBA" id="ARBA00022723"/>
    </source>
</evidence>
<dbReference type="PROSITE" id="PS52027">
    <property type="entry name" value="ZF_C2HC_C3H"/>
    <property type="match status" value="2"/>
</dbReference>
<evidence type="ECO:0000313" key="9">
    <source>
        <dbReference type="Proteomes" id="UP000319462"/>
    </source>
</evidence>
<evidence type="ECO:0000259" key="7">
    <source>
        <dbReference type="PROSITE" id="PS52027"/>
    </source>
</evidence>
<feature type="domain" description="C2HC/C3H-type" evidence="7">
    <location>
        <begin position="353"/>
        <end position="382"/>
    </location>
</feature>
<evidence type="ECO:0000256" key="2">
    <source>
        <dbReference type="ARBA" id="ARBA00022737"/>
    </source>
</evidence>
<keyword evidence="2" id="KW-0677">Repeat</keyword>
<dbReference type="AlphaFoldDB" id="A0A3P3ZBE0"/>
<organism evidence="8 9">
    <name type="scientific">Leishmania braziliensis MHOM/BR/75/M2904</name>
    <dbReference type="NCBI Taxonomy" id="420245"/>
    <lineage>
        <taxon>Eukaryota</taxon>
        <taxon>Discoba</taxon>
        <taxon>Euglenozoa</taxon>
        <taxon>Kinetoplastea</taxon>
        <taxon>Metakinetoplastina</taxon>
        <taxon>Trypanosomatida</taxon>
        <taxon>Trypanosomatidae</taxon>
        <taxon>Leishmaniinae</taxon>
        <taxon>Leishmania</taxon>
        <taxon>Leishmania braziliensis species complex</taxon>
    </lineage>
</organism>
<evidence type="ECO:0000256" key="4">
    <source>
        <dbReference type="ARBA" id="ARBA00022833"/>
    </source>
</evidence>
<dbReference type="KEGG" id="lbz:LBRM_29_0550"/>
<feature type="domain" description="C2HC/C3H-type" evidence="7">
    <location>
        <begin position="245"/>
        <end position="274"/>
    </location>
</feature>
<dbReference type="RefSeq" id="XP_001566403.1">
    <property type="nucleotide sequence ID" value="XM_001566353.1"/>
</dbReference>
<dbReference type="Pfam" id="PF13913">
    <property type="entry name" value="zf-C2HC_2"/>
    <property type="match status" value="2"/>
</dbReference>
<dbReference type="InterPro" id="IPR026319">
    <property type="entry name" value="ZC2HC1A/B-like"/>
</dbReference>
<dbReference type="PANTHER" id="PTHR13555:SF36">
    <property type="entry name" value="ZINC FINGER C2HC DOMAIN-CONTAINING PROTEIN 1B"/>
    <property type="match status" value="1"/>
</dbReference>
<dbReference type="EMBL" id="LS997628">
    <property type="protein sequence ID" value="SYZ67549.1"/>
    <property type="molecule type" value="Genomic_DNA"/>
</dbReference>
<dbReference type="PANTHER" id="PTHR13555">
    <property type="entry name" value="C2H2 ZINC FINGER CGI-62-RELATED"/>
    <property type="match status" value="1"/>
</dbReference>
<proteinExistence type="predicted"/>
<reference evidence="8 9" key="1">
    <citation type="submission" date="2018-09" db="EMBL/GenBank/DDBJ databases">
        <authorList>
            <person name="Peiro R."/>
            <person name="Begona"/>
            <person name="Cbmso G."/>
            <person name="Lopez M."/>
            <person name="Gonzalez S."/>
        </authorList>
    </citation>
    <scope>NUCLEOTIDE SEQUENCE [LARGE SCALE GENOMIC DNA]</scope>
</reference>
<dbReference type="InterPro" id="IPR049899">
    <property type="entry name" value="Znf_C2HC_C3H"/>
</dbReference>
<dbReference type="VEuPathDB" id="TriTrypDB:LbrM.29.0550"/>
<feature type="compositionally biased region" description="Low complexity" evidence="6">
    <location>
        <begin position="304"/>
        <end position="317"/>
    </location>
</feature>
<keyword evidence="1" id="KW-0479">Metal-binding</keyword>
<evidence type="ECO:0000256" key="6">
    <source>
        <dbReference type="SAM" id="MobiDB-lite"/>
    </source>
</evidence>
<dbReference type="Gene3D" id="3.30.160.60">
    <property type="entry name" value="Classic Zinc Finger"/>
    <property type="match status" value="2"/>
</dbReference>
<dbReference type="GO" id="GO:0008270">
    <property type="term" value="F:zinc ion binding"/>
    <property type="evidence" value="ECO:0007669"/>
    <property type="project" value="UniProtKB-KW"/>
</dbReference>
<dbReference type="Proteomes" id="UP000319462">
    <property type="component" value="Chromosome 29"/>
</dbReference>
<feature type="compositionally biased region" description="Basic and acidic residues" evidence="6">
    <location>
        <begin position="321"/>
        <end position="333"/>
    </location>
</feature>
<gene>
    <name evidence="8" type="ORF">LBRM2904_29.0310</name>
</gene>
<feature type="region of interest" description="Disordered" evidence="6">
    <location>
        <begin position="287"/>
        <end position="351"/>
    </location>
</feature>
<evidence type="ECO:0000256" key="3">
    <source>
        <dbReference type="ARBA" id="ARBA00022771"/>
    </source>
</evidence>
<name>A0A3P3ZBE0_LEIBR</name>
<keyword evidence="4" id="KW-0862">Zinc</keyword>